<dbReference type="GO" id="GO:0016491">
    <property type="term" value="F:oxidoreductase activity"/>
    <property type="evidence" value="ECO:0007669"/>
    <property type="project" value="UniProtKB-KW"/>
</dbReference>
<dbReference type="OMA" id="KFDFFYI"/>
<keyword evidence="3" id="KW-1185">Reference proteome</keyword>
<name>C1H0P3_PARBA</name>
<gene>
    <name evidence="2" type="ORF">PAAG_04337</name>
</gene>
<evidence type="ECO:0000256" key="1">
    <source>
        <dbReference type="ARBA" id="ARBA00023002"/>
    </source>
</evidence>
<dbReference type="Pfam" id="PF14027">
    <property type="entry name" value="Questin_oxidase"/>
    <property type="match status" value="1"/>
</dbReference>
<dbReference type="PANTHER" id="PTHR35870">
    <property type="entry name" value="PROTEIN, PUTATIVE (AFU_ORTHOLOGUE AFUA_5G03330)-RELATED"/>
    <property type="match status" value="1"/>
</dbReference>
<dbReference type="InterPro" id="IPR025337">
    <property type="entry name" value="Questin_oxidase-like"/>
</dbReference>
<evidence type="ECO:0000313" key="2">
    <source>
        <dbReference type="EMBL" id="EEH33284.2"/>
    </source>
</evidence>
<dbReference type="EMBL" id="KN294001">
    <property type="protein sequence ID" value="EEH33284.2"/>
    <property type="molecule type" value="Genomic_DNA"/>
</dbReference>
<evidence type="ECO:0008006" key="4">
    <source>
        <dbReference type="Google" id="ProtNLM"/>
    </source>
</evidence>
<proteinExistence type="predicted"/>
<reference evidence="2 3" key="1">
    <citation type="journal article" date="2011" name="PLoS Genet.">
        <title>Comparative genomic analysis of human fungal pathogens causing paracoccidioidomycosis.</title>
        <authorList>
            <person name="Desjardins C.A."/>
            <person name="Champion M.D."/>
            <person name="Holder J.W."/>
            <person name="Muszewska A."/>
            <person name="Goldberg J."/>
            <person name="Bailao A.M."/>
            <person name="Brigido M.M."/>
            <person name="Ferreira M.E."/>
            <person name="Garcia A.M."/>
            <person name="Grynberg M."/>
            <person name="Gujja S."/>
            <person name="Heiman D.I."/>
            <person name="Henn M.R."/>
            <person name="Kodira C.D."/>
            <person name="Leon-Narvaez H."/>
            <person name="Longo L.V."/>
            <person name="Ma L.J."/>
            <person name="Malavazi I."/>
            <person name="Matsuo A.L."/>
            <person name="Morais F.V."/>
            <person name="Pereira M."/>
            <person name="Rodriguez-Brito S."/>
            <person name="Sakthikumar S."/>
            <person name="Salem-Izacc S.M."/>
            <person name="Sykes S.M."/>
            <person name="Teixeira M.M."/>
            <person name="Vallejo M.C."/>
            <person name="Walter M.E."/>
            <person name="Yandava C."/>
            <person name="Young S."/>
            <person name="Zeng Q."/>
            <person name="Zucker J."/>
            <person name="Felipe M.S."/>
            <person name="Goldman G.H."/>
            <person name="Haas B.J."/>
            <person name="McEwen J.G."/>
            <person name="Nino-Vega G."/>
            <person name="Puccia R."/>
            <person name="San-Blas G."/>
            <person name="Soares C.M."/>
            <person name="Birren B.W."/>
            <person name="Cuomo C.A."/>
        </authorList>
    </citation>
    <scope>NUCLEOTIDE SEQUENCE [LARGE SCALE GENOMIC DNA]</scope>
    <source>
        <strain evidence="3">ATCC MYA-826 / Pb01</strain>
    </source>
</reference>
<protein>
    <recommendedName>
        <fullName evidence="4">HypA</fullName>
    </recommendedName>
</protein>
<dbReference type="eggNOG" id="ENOG502S69W">
    <property type="taxonomic scope" value="Eukaryota"/>
</dbReference>
<dbReference type="GeneID" id="9097237"/>
<dbReference type="VEuPathDB" id="FungiDB:PAAG_04337"/>
<dbReference type="Proteomes" id="UP000002059">
    <property type="component" value="Partially assembled WGS sequence"/>
</dbReference>
<dbReference type="RefSeq" id="XP_015699471.1">
    <property type="nucleotide sequence ID" value="XM_015845245.1"/>
</dbReference>
<keyword evidence="1" id="KW-0560">Oxidoreductase</keyword>
<evidence type="ECO:0000313" key="3">
    <source>
        <dbReference type="Proteomes" id="UP000002059"/>
    </source>
</evidence>
<accession>C1H0P3</accession>
<dbReference type="KEGG" id="pbl:PAAG_04337"/>
<organism evidence="2 3">
    <name type="scientific">Paracoccidioides lutzii (strain ATCC MYA-826 / Pb01)</name>
    <name type="common">Paracoccidioides brasiliensis</name>
    <dbReference type="NCBI Taxonomy" id="502779"/>
    <lineage>
        <taxon>Eukaryota</taxon>
        <taxon>Fungi</taxon>
        <taxon>Dikarya</taxon>
        <taxon>Ascomycota</taxon>
        <taxon>Pezizomycotina</taxon>
        <taxon>Eurotiomycetes</taxon>
        <taxon>Eurotiomycetidae</taxon>
        <taxon>Onygenales</taxon>
        <taxon>Ajellomycetaceae</taxon>
        <taxon>Paracoccidioides</taxon>
    </lineage>
</organism>
<dbReference type="OrthoDB" id="10004862at2759"/>
<dbReference type="HOGENOM" id="CLU_019145_2_1_1"/>
<dbReference type="AlphaFoldDB" id="C1H0P3"/>
<dbReference type="PANTHER" id="PTHR35870:SF1">
    <property type="entry name" value="PROTEIN, PUTATIVE (AFU_ORTHOLOGUE AFUA_5G03330)-RELATED"/>
    <property type="match status" value="1"/>
</dbReference>
<sequence length="470" mass="53526">MATTTQVKVSKTDTGILDRMQNDDSAKKASELLQTDMEKHHIFFNEMGFHDHITHHILTSYALGASPAALQKAFDHNSSYQLPRRPVDEAIVQKLGSKDEFNAYAEKRDQYPNFLAFFQRQIDIRGIGPVVNEYLFASNKLADDMLVRLFGGLIHPFIHLGFGLEFHQPAIVAQGLAETAVHQANLRPFLLPAEQAAGGVGKEGQKSLVQLQQEIRFNPKLRTSVHWEDENKILDGVMTRAPSEMIEIASQFSVGPHQIEEKLAELVNAVVYFTGAAQCPPKCIKFDFFYMHCVTSAIFLRAFISQPWLSEQNKLRILEWKGRMDLLVYTSRGATEPHPEDISTYNPRLSWEEVFSRTVNHDRDDGHAAKFIRTLAYGQELCQPFERDEEKYKEAFLIRGDMWIKLANMAASSTFTPSTHHPVPEFPEPLPYSTLYNIPIIDSIQESDRMWIRNSGFPEAWEGVAERSKL</sequence>